<name>A0A0A9GLK2_ARUDO</name>
<reference evidence="1" key="1">
    <citation type="submission" date="2014-09" db="EMBL/GenBank/DDBJ databases">
        <authorList>
            <person name="Magalhaes I.L.F."/>
            <person name="Oliveira U."/>
            <person name="Santos F.R."/>
            <person name="Vidigal T.H.D.A."/>
            <person name="Brescovit A.D."/>
            <person name="Santos A.J."/>
        </authorList>
    </citation>
    <scope>NUCLEOTIDE SEQUENCE</scope>
    <source>
        <tissue evidence="1">Shoot tissue taken approximately 20 cm above the soil surface</tissue>
    </source>
</reference>
<reference evidence="1" key="2">
    <citation type="journal article" date="2015" name="Data Brief">
        <title>Shoot transcriptome of the giant reed, Arundo donax.</title>
        <authorList>
            <person name="Barrero R.A."/>
            <person name="Guerrero F.D."/>
            <person name="Moolhuijzen P."/>
            <person name="Goolsby J.A."/>
            <person name="Tidwell J."/>
            <person name="Bellgard S.E."/>
            <person name="Bellgard M.I."/>
        </authorList>
    </citation>
    <scope>NUCLEOTIDE SEQUENCE</scope>
    <source>
        <tissue evidence="1">Shoot tissue taken approximately 20 cm above the soil surface</tissue>
    </source>
</reference>
<protein>
    <submittedName>
        <fullName evidence="1">Uncharacterized protein</fullName>
    </submittedName>
</protein>
<organism evidence="1">
    <name type="scientific">Arundo donax</name>
    <name type="common">Giant reed</name>
    <name type="synonym">Donax arundinaceus</name>
    <dbReference type="NCBI Taxonomy" id="35708"/>
    <lineage>
        <taxon>Eukaryota</taxon>
        <taxon>Viridiplantae</taxon>
        <taxon>Streptophyta</taxon>
        <taxon>Embryophyta</taxon>
        <taxon>Tracheophyta</taxon>
        <taxon>Spermatophyta</taxon>
        <taxon>Magnoliopsida</taxon>
        <taxon>Liliopsida</taxon>
        <taxon>Poales</taxon>
        <taxon>Poaceae</taxon>
        <taxon>PACMAD clade</taxon>
        <taxon>Arundinoideae</taxon>
        <taxon>Arundineae</taxon>
        <taxon>Arundo</taxon>
    </lineage>
</organism>
<accession>A0A0A9GLK2</accession>
<evidence type="ECO:0000313" key="1">
    <source>
        <dbReference type="EMBL" id="JAE25372.1"/>
    </source>
</evidence>
<proteinExistence type="predicted"/>
<dbReference type="EMBL" id="GBRH01172524">
    <property type="protein sequence ID" value="JAE25372.1"/>
    <property type="molecule type" value="Transcribed_RNA"/>
</dbReference>
<dbReference type="AlphaFoldDB" id="A0A0A9GLK2"/>
<sequence length="73" mass="8509">MHLSTTSVDEWTKKSYAYSPRQIDHAFSALMTRMHSSVNVVPNFKACTHEPKNIHPLRKTQHRKKIQKGSINY</sequence>